<evidence type="ECO:0000313" key="1">
    <source>
        <dbReference type="EMBL" id="EYC29861.1"/>
    </source>
</evidence>
<name>A0A016VR98_9BILA</name>
<evidence type="ECO:0000313" key="2">
    <source>
        <dbReference type="Proteomes" id="UP000024635"/>
    </source>
</evidence>
<accession>A0A016VR98</accession>
<protein>
    <submittedName>
        <fullName evidence="1">Uncharacterized protein</fullName>
    </submittedName>
</protein>
<dbReference type="AlphaFoldDB" id="A0A016VR98"/>
<organism evidence="1 2">
    <name type="scientific">Ancylostoma ceylanicum</name>
    <dbReference type="NCBI Taxonomy" id="53326"/>
    <lineage>
        <taxon>Eukaryota</taxon>
        <taxon>Metazoa</taxon>
        <taxon>Ecdysozoa</taxon>
        <taxon>Nematoda</taxon>
        <taxon>Chromadorea</taxon>
        <taxon>Rhabditida</taxon>
        <taxon>Rhabditina</taxon>
        <taxon>Rhabditomorpha</taxon>
        <taxon>Strongyloidea</taxon>
        <taxon>Ancylostomatidae</taxon>
        <taxon>Ancylostomatinae</taxon>
        <taxon>Ancylostoma</taxon>
    </lineage>
</organism>
<comment type="caution">
    <text evidence="1">The sequence shown here is derived from an EMBL/GenBank/DDBJ whole genome shotgun (WGS) entry which is preliminary data.</text>
</comment>
<reference evidence="2" key="1">
    <citation type="journal article" date="2015" name="Nat. Genet.">
        <title>The genome and transcriptome of the zoonotic hookworm Ancylostoma ceylanicum identify infection-specific gene families.</title>
        <authorList>
            <person name="Schwarz E.M."/>
            <person name="Hu Y."/>
            <person name="Antoshechkin I."/>
            <person name="Miller M.M."/>
            <person name="Sternberg P.W."/>
            <person name="Aroian R.V."/>
        </authorList>
    </citation>
    <scope>NUCLEOTIDE SEQUENCE</scope>
    <source>
        <strain evidence="2">HY135</strain>
    </source>
</reference>
<dbReference type="EMBL" id="JARK01001341">
    <property type="protein sequence ID" value="EYC29861.1"/>
    <property type="molecule type" value="Genomic_DNA"/>
</dbReference>
<sequence>MCKTLPKLDEPLPVILENRCRHCFASLFICKSEIGNNEVFSRSECRQAKLVRRFDVVISRKICVRLSHKFPMFLLGIFEHLY</sequence>
<proteinExistence type="predicted"/>
<gene>
    <name evidence="1" type="primary">Acey_s0005.g2303</name>
    <name evidence="1" type="ORF">Y032_0005g2303</name>
</gene>
<keyword evidence="2" id="KW-1185">Reference proteome</keyword>
<dbReference type="Proteomes" id="UP000024635">
    <property type="component" value="Unassembled WGS sequence"/>
</dbReference>